<keyword evidence="3" id="KW-0378">Hydrolase</keyword>
<sequence length="272" mass="30273">MKTAIQLVLIYFGILQIIAPILVTIPCVIYMIATTGTVDREALMQMIIIPAQLTGILLMAVYLWKDGYISKERVTWTIVSPSYMGLSVLILFAAVALISILMSYVTWLPNIMENVFDILQSGWTGILTIAVIGPVLEELLFRGAITKALLQKYDPKKAILISAFFFGIFHINPAQVVPAFLLGILFAWVYYKTASLVPCILMHVLNNGFSVYINMKYPDAEDVNTIVGIPGQLLIVAISTVVLVLCYQLMKRTTIAYSWKKGENVEVVTNND</sequence>
<dbReference type="PANTHER" id="PTHR36435:SF1">
    <property type="entry name" value="CAAX AMINO TERMINAL PROTEASE FAMILY PROTEIN"/>
    <property type="match status" value="1"/>
</dbReference>
<feature type="transmembrane region" description="Helical" evidence="1">
    <location>
        <begin position="7"/>
        <end position="32"/>
    </location>
</feature>
<proteinExistence type="predicted"/>
<evidence type="ECO:0000259" key="2">
    <source>
        <dbReference type="Pfam" id="PF02517"/>
    </source>
</evidence>
<dbReference type="Pfam" id="PF02517">
    <property type="entry name" value="Rce1-like"/>
    <property type="match status" value="1"/>
</dbReference>
<feature type="transmembrane region" description="Helical" evidence="1">
    <location>
        <begin position="158"/>
        <end position="191"/>
    </location>
</feature>
<accession>A0A926F1Q4</accession>
<dbReference type="Proteomes" id="UP000651085">
    <property type="component" value="Unassembled WGS sequence"/>
</dbReference>
<feature type="transmembrane region" description="Helical" evidence="1">
    <location>
        <begin position="229"/>
        <end position="250"/>
    </location>
</feature>
<dbReference type="GO" id="GO:0004175">
    <property type="term" value="F:endopeptidase activity"/>
    <property type="evidence" value="ECO:0007669"/>
    <property type="project" value="UniProtKB-ARBA"/>
</dbReference>
<dbReference type="InterPro" id="IPR052710">
    <property type="entry name" value="CAAX_protease"/>
</dbReference>
<keyword evidence="3" id="KW-0482">Metalloprotease</keyword>
<feature type="transmembrane region" description="Helical" evidence="1">
    <location>
        <begin position="118"/>
        <end position="137"/>
    </location>
</feature>
<dbReference type="EMBL" id="JACRTF010000001">
    <property type="protein sequence ID" value="MBC8593036.1"/>
    <property type="molecule type" value="Genomic_DNA"/>
</dbReference>
<evidence type="ECO:0000256" key="1">
    <source>
        <dbReference type="SAM" id="Phobius"/>
    </source>
</evidence>
<keyword evidence="3" id="KW-0645">Protease</keyword>
<evidence type="ECO:0000313" key="4">
    <source>
        <dbReference type="Proteomes" id="UP000651085"/>
    </source>
</evidence>
<feature type="transmembrane region" description="Helical" evidence="1">
    <location>
        <begin position="85"/>
        <end position="106"/>
    </location>
</feature>
<comment type="caution">
    <text evidence="3">The sequence shown here is derived from an EMBL/GenBank/DDBJ whole genome shotgun (WGS) entry which is preliminary data.</text>
</comment>
<feature type="domain" description="CAAX prenyl protease 2/Lysostaphin resistance protein A-like" evidence="2">
    <location>
        <begin position="123"/>
        <end position="208"/>
    </location>
</feature>
<keyword evidence="1" id="KW-0812">Transmembrane</keyword>
<reference evidence="3" key="1">
    <citation type="submission" date="2020-08" db="EMBL/GenBank/DDBJ databases">
        <title>Genome public.</title>
        <authorList>
            <person name="Liu C."/>
            <person name="Sun Q."/>
        </authorList>
    </citation>
    <scope>NUCLEOTIDE SEQUENCE</scope>
    <source>
        <strain evidence="3">N12</strain>
    </source>
</reference>
<evidence type="ECO:0000313" key="3">
    <source>
        <dbReference type="EMBL" id="MBC8593036.1"/>
    </source>
</evidence>
<dbReference type="GO" id="GO:0080120">
    <property type="term" value="P:CAAX-box protein maturation"/>
    <property type="evidence" value="ECO:0007669"/>
    <property type="project" value="UniProtKB-ARBA"/>
</dbReference>
<dbReference type="InterPro" id="IPR003675">
    <property type="entry name" value="Rce1/LyrA-like_dom"/>
</dbReference>
<keyword evidence="1" id="KW-0472">Membrane</keyword>
<keyword evidence="4" id="KW-1185">Reference proteome</keyword>
<protein>
    <submittedName>
        <fullName evidence="3">CPBP family intramembrane metalloprotease</fullName>
    </submittedName>
</protein>
<gene>
    <name evidence="3" type="ORF">H8744_07155</name>
</gene>
<feature type="transmembrane region" description="Helical" evidence="1">
    <location>
        <begin position="44"/>
        <end position="64"/>
    </location>
</feature>
<dbReference type="AlphaFoldDB" id="A0A926F1Q4"/>
<dbReference type="RefSeq" id="WP_262434197.1">
    <property type="nucleotide sequence ID" value="NZ_JACRTF010000001.1"/>
</dbReference>
<dbReference type="PANTHER" id="PTHR36435">
    <property type="entry name" value="SLR1288 PROTEIN"/>
    <property type="match status" value="1"/>
</dbReference>
<name>A0A926F1Q4_9BACT</name>
<organism evidence="3 4">
    <name type="scientific">Jilunia laotingensis</name>
    <dbReference type="NCBI Taxonomy" id="2763675"/>
    <lineage>
        <taxon>Bacteria</taxon>
        <taxon>Pseudomonadati</taxon>
        <taxon>Bacteroidota</taxon>
        <taxon>Bacteroidia</taxon>
        <taxon>Bacteroidales</taxon>
        <taxon>Bacteroidaceae</taxon>
        <taxon>Jilunia</taxon>
    </lineage>
</organism>
<dbReference type="GO" id="GO:0008237">
    <property type="term" value="F:metallopeptidase activity"/>
    <property type="evidence" value="ECO:0007669"/>
    <property type="project" value="UniProtKB-KW"/>
</dbReference>
<keyword evidence="1" id="KW-1133">Transmembrane helix</keyword>